<evidence type="ECO:0000313" key="11">
    <source>
        <dbReference type="Proteomes" id="UP000291822"/>
    </source>
</evidence>
<dbReference type="InterPro" id="IPR019734">
    <property type="entry name" value="TPR_rpt"/>
</dbReference>
<dbReference type="GO" id="GO:0017001">
    <property type="term" value="P:antibiotic catabolic process"/>
    <property type="evidence" value="ECO:0007669"/>
    <property type="project" value="InterPro"/>
</dbReference>
<dbReference type="SUPFAM" id="SSF48452">
    <property type="entry name" value="TPR-like"/>
    <property type="match status" value="1"/>
</dbReference>
<comment type="catalytic activity">
    <reaction evidence="7">
        <text>a beta-lactam + H2O = a substituted beta-amino acid</text>
        <dbReference type="Rhea" id="RHEA:20401"/>
        <dbReference type="ChEBI" id="CHEBI:15377"/>
        <dbReference type="ChEBI" id="CHEBI:35627"/>
        <dbReference type="ChEBI" id="CHEBI:140347"/>
        <dbReference type="EC" id="3.5.2.6"/>
    </reaction>
</comment>
<evidence type="ECO:0000256" key="8">
    <source>
        <dbReference type="SAM" id="SignalP"/>
    </source>
</evidence>
<evidence type="ECO:0000259" key="9">
    <source>
        <dbReference type="Pfam" id="PF00144"/>
    </source>
</evidence>
<reference evidence="10 11" key="1">
    <citation type="submission" date="2019-02" db="EMBL/GenBank/DDBJ databases">
        <title>Dyella amyloliquefaciens sp. nov., isolated from forest soil.</title>
        <authorList>
            <person name="Gao Z.-H."/>
            <person name="Qiu L.-H."/>
        </authorList>
    </citation>
    <scope>NUCLEOTIDE SEQUENCE [LARGE SCALE GENOMIC DNA]</scope>
    <source>
        <strain evidence="10 11">KACC 12747</strain>
    </source>
</reference>
<keyword evidence="4 7" id="KW-0046">Antibiotic resistance</keyword>
<dbReference type="PANTHER" id="PTHR22935:SF95">
    <property type="entry name" value="BETA-LACTAMASE-LIKE 1-RELATED"/>
    <property type="match status" value="1"/>
</dbReference>
<dbReference type="PROSITE" id="PS50005">
    <property type="entry name" value="TPR"/>
    <property type="match status" value="1"/>
</dbReference>
<dbReference type="Pfam" id="PF00144">
    <property type="entry name" value="Beta-lactamase"/>
    <property type="match status" value="1"/>
</dbReference>
<dbReference type="GO" id="GO:0046677">
    <property type="term" value="P:response to antibiotic"/>
    <property type="evidence" value="ECO:0007669"/>
    <property type="project" value="UniProtKB-UniRule"/>
</dbReference>
<dbReference type="Gene3D" id="3.40.710.10">
    <property type="entry name" value="DD-peptidase/beta-lactamase superfamily"/>
    <property type="match status" value="1"/>
</dbReference>
<dbReference type="InterPro" id="IPR001586">
    <property type="entry name" value="Beta-lactam_class-C_AS"/>
</dbReference>
<feature type="signal peptide" evidence="8">
    <location>
        <begin position="1"/>
        <end position="26"/>
    </location>
</feature>
<evidence type="ECO:0000256" key="7">
    <source>
        <dbReference type="RuleBase" id="RU361140"/>
    </source>
</evidence>
<proteinExistence type="inferred from homology"/>
<keyword evidence="11" id="KW-1185">Reference proteome</keyword>
<name>A0A4R0YHR2_9GAMM</name>
<dbReference type="InterPro" id="IPR001466">
    <property type="entry name" value="Beta-lactam-related"/>
</dbReference>
<evidence type="ECO:0000256" key="1">
    <source>
        <dbReference type="ARBA" id="ARBA00007840"/>
    </source>
</evidence>
<dbReference type="GO" id="GO:0030288">
    <property type="term" value="C:outer membrane-bounded periplasmic space"/>
    <property type="evidence" value="ECO:0007669"/>
    <property type="project" value="InterPro"/>
</dbReference>
<organism evidence="10 11">
    <name type="scientific">Dyella soli</name>
    <dbReference type="NCBI Taxonomy" id="522319"/>
    <lineage>
        <taxon>Bacteria</taxon>
        <taxon>Pseudomonadati</taxon>
        <taxon>Pseudomonadota</taxon>
        <taxon>Gammaproteobacteria</taxon>
        <taxon>Lysobacterales</taxon>
        <taxon>Rhodanobacteraceae</taxon>
        <taxon>Dyella</taxon>
    </lineage>
</organism>
<evidence type="ECO:0000256" key="4">
    <source>
        <dbReference type="ARBA" id="ARBA00023251"/>
    </source>
</evidence>
<evidence type="ECO:0000256" key="2">
    <source>
        <dbReference type="ARBA" id="ARBA00012865"/>
    </source>
</evidence>
<keyword evidence="8" id="KW-0732">Signal</keyword>
<dbReference type="InterPro" id="IPR012338">
    <property type="entry name" value="Beta-lactam/transpept-like"/>
</dbReference>
<dbReference type="SUPFAM" id="SSF56601">
    <property type="entry name" value="beta-lactamase/transpeptidase-like"/>
    <property type="match status" value="1"/>
</dbReference>
<dbReference type="EC" id="3.5.2.6" evidence="2 7"/>
<dbReference type="AlphaFoldDB" id="A0A4R0YHR2"/>
<feature type="chain" id="PRO_5020390339" description="Beta-lactamase" evidence="8">
    <location>
        <begin position="27"/>
        <end position="499"/>
    </location>
</feature>
<dbReference type="GO" id="GO:0008800">
    <property type="term" value="F:beta-lactamase activity"/>
    <property type="evidence" value="ECO:0007669"/>
    <property type="project" value="UniProtKB-UniRule"/>
</dbReference>
<comment type="caution">
    <text evidence="10">The sequence shown here is derived from an EMBL/GenBank/DDBJ whole genome shotgun (WGS) entry which is preliminary data.</text>
</comment>
<evidence type="ECO:0000256" key="3">
    <source>
        <dbReference type="ARBA" id="ARBA00022801"/>
    </source>
</evidence>
<dbReference type="Proteomes" id="UP000291822">
    <property type="component" value="Unassembled WGS sequence"/>
</dbReference>
<comment type="similarity">
    <text evidence="1 7">Belongs to the class-C beta-lactamase family.</text>
</comment>
<keyword evidence="3 7" id="KW-0378">Hydrolase</keyword>
<dbReference type="InterPro" id="IPR051478">
    <property type="entry name" value="Beta-lactamase-like_AB/R"/>
</dbReference>
<sequence>MHAMQRSPYLLTALAFSLAAALPATAREVAPGSEDMQTVIRSEAEALIKQGRTDAISIAVVRDGKATFYNFGTISRDKPQAPTKDTVYEIGSISKTFGSLLLAQSIVAGKAKPGDELRQFLPGDYSNLAFEGKPVRLIDLVTTTSGLPDNLPDFSALAKDVPPDQISLKIAQALNAYSQATLLKDLQSVSLATAPGSTPKHSNLAAELVGVSVAKIEGKPFDQLLATRIEKPFGMQSGIGNSRKALMATGYKDGGAVAPALDAPVILAAGGLHYSAADMARYITAQLKGGNAAIDLTHQPAWRSDNKTIGYNWVINTTMDGETRLSHTGGTFGFSSLIDLYPDADYGIVFLTNRSSGMLQGQLWQMSDNIMRRVWGESPGFSALKTTLDKVGYAHVSDTVAQVRKTWPKLTLSEDDVNLWGYALLKQKRTPEALAIFVYNTEQHPKSGNAFDSLGEARRAAGDIPQSIRDFRTSLELNPQNENARKQIAEMEAADGKKS</sequence>
<evidence type="ECO:0000256" key="6">
    <source>
        <dbReference type="PROSITE-ProRule" id="PRU00339"/>
    </source>
</evidence>
<keyword evidence="6" id="KW-0802">TPR repeat</keyword>
<dbReference type="PROSITE" id="PS00336">
    <property type="entry name" value="BETA_LACTAMASE_C"/>
    <property type="match status" value="1"/>
</dbReference>
<dbReference type="Gene3D" id="1.25.40.10">
    <property type="entry name" value="Tetratricopeptide repeat domain"/>
    <property type="match status" value="1"/>
</dbReference>
<gene>
    <name evidence="10" type="ORF">EZM97_25160</name>
</gene>
<dbReference type="PANTHER" id="PTHR22935">
    <property type="entry name" value="PENICILLIN-BINDING PROTEIN"/>
    <property type="match status" value="1"/>
</dbReference>
<evidence type="ECO:0000256" key="5">
    <source>
        <dbReference type="ARBA" id="ARBA00038473"/>
    </source>
</evidence>
<dbReference type="EMBL" id="SJTG01000004">
    <property type="protein sequence ID" value="TCI07960.1"/>
    <property type="molecule type" value="Genomic_DNA"/>
</dbReference>
<feature type="domain" description="Beta-lactamase-related" evidence="9">
    <location>
        <begin position="44"/>
        <end position="357"/>
    </location>
</feature>
<comment type="similarity">
    <text evidence="5">Belongs to the beta-lactamase family.</text>
</comment>
<evidence type="ECO:0000313" key="10">
    <source>
        <dbReference type="EMBL" id="TCI07960.1"/>
    </source>
</evidence>
<feature type="repeat" description="TPR" evidence="6">
    <location>
        <begin position="448"/>
        <end position="481"/>
    </location>
</feature>
<accession>A0A4R0YHR2</accession>
<dbReference type="InterPro" id="IPR011990">
    <property type="entry name" value="TPR-like_helical_dom_sf"/>
</dbReference>
<protein>
    <recommendedName>
        <fullName evidence="2 7">Beta-lactamase</fullName>
        <ecNumber evidence="2 7">3.5.2.6</ecNumber>
    </recommendedName>
</protein>